<reference evidence="2" key="1">
    <citation type="journal article" date="2014" name="Genome Announc.">
        <title>Draft Genome Sequence of Lutibaculum baratangense Strain AMV1T, Isolated from a Mud Volcano in Andamans, India.</title>
        <authorList>
            <person name="Singh A."/>
            <person name="Sreenivas A."/>
            <person name="Sathyanarayana Reddy G."/>
            <person name="Pinnaka A.K."/>
            <person name="Shivaji S."/>
        </authorList>
    </citation>
    <scope>NUCLEOTIDE SEQUENCE [LARGE SCALE GENOMIC DNA]</scope>
    <source>
        <strain evidence="2">AMV1</strain>
    </source>
</reference>
<evidence type="ECO:0000313" key="3">
    <source>
        <dbReference type="Proteomes" id="UP000017819"/>
    </source>
</evidence>
<comment type="caution">
    <text evidence="2">The sequence shown here is derived from an EMBL/GenBank/DDBJ whole genome shotgun (WGS) entry which is preliminary data.</text>
</comment>
<gene>
    <name evidence="2" type="ORF">N177_3816</name>
</gene>
<dbReference type="eggNOG" id="COG1846">
    <property type="taxonomic scope" value="Bacteria"/>
</dbReference>
<protein>
    <submittedName>
        <fullName evidence="2">Transcriptional regulator, MarR family</fullName>
    </submittedName>
</protein>
<dbReference type="EMBL" id="AWXZ01000040">
    <property type="protein sequence ID" value="ESR22679.1"/>
    <property type="molecule type" value="Genomic_DNA"/>
</dbReference>
<feature type="region of interest" description="Disordered" evidence="1">
    <location>
        <begin position="102"/>
        <end position="128"/>
    </location>
</feature>
<evidence type="ECO:0000256" key="1">
    <source>
        <dbReference type="SAM" id="MobiDB-lite"/>
    </source>
</evidence>
<dbReference type="STRING" id="631454.N177_3816"/>
<accession>V4RB97</accession>
<dbReference type="AlphaFoldDB" id="V4RB97"/>
<sequence>MSTVAEQEDEEILVNRVWFNLFRTYRHLSPKIEKRLKAAGVGHPIWYELLIQVERAGDRGINLVTLQHQLFLPQYALSRQAGFTCFPPSRDLWPIAEAKLRPGSFRGSTQPATGGTPGPTPGGPLTFR</sequence>
<dbReference type="Proteomes" id="UP000017819">
    <property type="component" value="Unassembled WGS sequence"/>
</dbReference>
<evidence type="ECO:0000313" key="2">
    <source>
        <dbReference type="EMBL" id="ESR22679.1"/>
    </source>
</evidence>
<keyword evidence="3" id="KW-1185">Reference proteome</keyword>
<proteinExistence type="predicted"/>
<name>V4RB97_9HYPH</name>
<organism evidence="2 3">
    <name type="scientific">Lutibaculum baratangense AMV1</name>
    <dbReference type="NCBI Taxonomy" id="631454"/>
    <lineage>
        <taxon>Bacteria</taxon>
        <taxon>Pseudomonadati</taxon>
        <taxon>Pseudomonadota</taxon>
        <taxon>Alphaproteobacteria</taxon>
        <taxon>Hyphomicrobiales</taxon>
        <taxon>Tepidamorphaceae</taxon>
        <taxon>Lutibaculum</taxon>
    </lineage>
</organism>